<gene>
    <name evidence="5" type="ORF">WK57_16675</name>
    <name evidence="4" type="ORF">WL29_00790</name>
</gene>
<reference evidence="4 6" key="1">
    <citation type="submission" date="2015-11" db="EMBL/GenBank/DDBJ databases">
        <title>Expanding the genomic diversity of Burkholderia species for the development of highly accurate diagnostics.</title>
        <authorList>
            <person name="Sahl J."/>
            <person name="Keim P."/>
            <person name="Wagner D."/>
        </authorList>
    </citation>
    <scope>NUCLEOTIDE SEQUENCE [LARGE SCALE GENOMIC DNA]</scope>
    <source>
        <strain evidence="4 6">MSMB2087WGS</strain>
    </source>
</reference>
<evidence type="ECO:0000256" key="2">
    <source>
        <dbReference type="ARBA" id="ARBA00022526"/>
    </source>
</evidence>
<evidence type="ECO:0000313" key="6">
    <source>
        <dbReference type="Proteomes" id="UP000060630"/>
    </source>
</evidence>
<evidence type="ECO:0008006" key="8">
    <source>
        <dbReference type="Google" id="ProtNLM"/>
    </source>
</evidence>
<keyword evidence="3" id="KW-0732">Signal</keyword>
<dbReference type="Proteomes" id="UP000070119">
    <property type="component" value="Unassembled WGS sequence"/>
</dbReference>
<sequence>MKLRILCVAAIAAVTLAACSGAGNDEQQIISSARLFTQTNESDNAVLVFSRNRDGTLSPATRVSTGGHGTNGENFLMGGKVEPDSLASNHSVIVTSDQRYLFVVNSGNATVSTFSLDPRTRMPSLMRVSATGGERPTSLAYSKGILYVSHQTGEHQLRAYRIENNGLLTQIGAYTVVQPNALPTSVTVSPDGTMVVVNVPFAGPGGAALNRIVIFPVQSDGRLSAASSIASQSPAPFGGLFVRDRLKNVFVSADASGALNTYTLSQSTLQSLSGPIVSGQDAACWIAITPDNRFVYVGNGSGTVSSYSLDATGRAMVLNAVAALEPAVNGRVTSLAGDSWISPDGKYLYQGYLGADKVVAYAIEGDGSLRKLGEQPVHTASGVSLQGMAGV</sequence>
<keyword evidence="2" id="KW-0313">Glucose metabolism</keyword>
<accession>A0A106IRZ0</accession>
<comment type="caution">
    <text evidence="4">The sequence shown here is derived from an EMBL/GenBank/DDBJ whole genome shotgun (WGS) entry which is preliminary data.</text>
</comment>
<dbReference type="EMBL" id="LPHD01000089">
    <property type="protein sequence ID" value="KWA80849.1"/>
    <property type="molecule type" value="Genomic_DNA"/>
</dbReference>
<keyword evidence="2" id="KW-0119">Carbohydrate metabolism</keyword>
<dbReference type="Proteomes" id="UP000060630">
    <property type="component" value="Unassembled WGS sequence"/>
</dbReference>
<reference evidence="5 7" key="2">
    <citation type="submission" date="2015-11" db="EMBL/GenBank/DDBJ databases">
        <authorList>
            <person name="Sahl J."/>
            <person name="Wagner D."/>
            <person name="Keim P."/>
        </authorList>
    </citation>
    <scope>NUCLEOTIDE SEQUENCE [LARGE SCALE GENOMIC DNA]</scope>
    <source>
        <strain evidence="5 7">MSMB1157</strain>
    </source>
</reference>
<dbReference type="Gene3D" id="2.130.10.10">
    <property type="entry name" value="YVTN repeat-like/Quinoprotein amine dehydrogenase"/>
    <property type="match status" value="2"/>
</dbReference>
<evidence type="ECO:0000313" key="5">
    <source>
        <dbReference type="EMBL" id="KWZ58732.1"/>
    </source>
</evidence>
<feature type="chain" id="PRO_5007126513" description="3-carboxymuconate cyclase" evidence="3">
    <location>
        <begin position="18"/>
        <end position="391"/>
    </location>
</feature>
<dbReference type="InterPro" id="IPR015943">
    <property type="entry name" value="WD40/YVTN_repeat-like_dom_sf"/>
</dbReference>
<dbReference type="Pfam" id="PF10282">
    <property type="entry name" value="Lactonase"/>
    <property type="match status" value="2"/>
</dbReference>
<dbReference type="GO" id="GO:0017057">
    <property type="term" value="F:6-phosphogluconolactonase activity"/>
    <property type="evidence" value="ECO:0007669"/>
    <property type="project" value="TreeGrafter"/>
</dbReference>
<feature type="signal peptide" evidence="3">
    <location>
        <begin position="1"/>
        <end position="17"/>
    </location>
</feature>
<evidence type="ECO:0000313" key="7">
    <source>
        <dbReference type="Proteomes" id="UP000070119"/>
    </source>
</evidence>
<dbReference type="PANTHER" id="PTHR30344:SF1">
    <property type="entry name" value="6-PHOSPHOGLUCONOLACTONASE"/>
    <property type="match status" value="1"/>
</dbReference>
<name>A0A106IRZ0_9BURK</name>
<evidence type="ECO:0000313" key="4">
    <source>
        <dbReference type="EMBL" id="KWA80849.1"/>
    </source>
</evidence>
<dbReference type="PROSITE" id="PS51257">
    <property type="entry name" value="PROKAR_LIPOPROTEIN"/>
    <property type="match status" value="1"/>
</dbReference>
<dbReference type="SUPFAM" id="SSF101908">
    <property type="entry name" value="Putative isomerase YbhE"/>
    <property type="match status" value="1"/>
</dbReference>
<dbReference type="AlphaFoldDB" id="A0A106IRZ0"/>
<protein>
    <recommendedName>
        <fullName evidence="8">3-carboxymuconate cyclase</fullName>
    </recommendedName>
</protein>
<comment type="similarity">
    <text evidence="1">Belongs to the cycloisomerase 2 family.</text>
</comment>
<dbReference type="PANTHER" id="PTHR30344">
    <property type="entry name" value="6-PHOSPHOGLUCONOLACTONASE-RELATED"/>
    <property type="match status" value="1"/>
</dbReference>
<organism evidence="4 6">
    <name type="scientific">Burkholderia ubonensis</name>
    <dbReference type="NCBI Taxonomy" id="101571"/>
    <lineage>
        <taxon>Bacteria</taxon>
        <taxon>Pseudomonadati</taxon>
        <taxon>Pseudomonadota</taxon>
        <taxon>Betaproteobacteria</taxon>
        <taxon>Burkholderiales</taxon>
        <taxon>Burkholderiaceae</taxon>
        <taxon>Burkholderia</taxon>
        <taxon>Burkholderia cepacia complex</taxon>
    </lineage>
</organism>
<dbReference type="RefSeq" id="WP_060183216.1">
    <property type="nucleotide sequence ID" value="NZ_LNJU01000002.1"/>
</dbReference>
<dbReference type="EMBL" id="LNJU01000002">
    <property type="protein sequence ID" value="KWZ58732.1"/>
    <property type="molecule type" value="Genomic_DNA"/>
</dbReference>
<evidence type="ECO:0000256" key="1">
    <source>
        <dbReference type="ARBA" id="ARBA00005564"/>
    </source>
</evidence>
<dbReference type="GO" id="GO:0006006">
    <property type="term" value="P:glucose metabolic process"/>
    <property type="evidence" value="ECO:0007669"/>
    <property type="project" value="UniProtKB-KW"/>
</dbReference>
<proteinExistence type="inferred from homology"/>
<dbReference type="InterPro" id="IPR019405">
    <property type="entry name" value="Lactonase_7-beta_prop"/>
</dbReference>
<evidence type="ECO:0000256" key="3">
    <source>
        <dbReference type="SAM" id="SignalP"/>
    </source>
</evidence>
<dbReference type="InterPro" id="IPR050282">
    <property type="entry name" value="Cycloisomerase_2"/>
</dbReference>